<proteinExistence type="predicted"/>
<dbReference type="PANTHER" id="PTHR35866">
    <property type="entry name" value="PUTATIVE-RELATED"/>
    <property type="match status" value="1"/>
</dbReference>
<name>A0A3B1CBU4_9ZZZZ</name>
<evidence type="ECO:0008006" key="2">
    <source>
        <dbReference type="Google" id="ProtNLM"/>
    </source>
</evidence>
<dbReference type="InterPro" id="IPR005358">
    <property type="entry name" value="Puta_zinc/iron-chelating_dom"/>
</dbReference>
<sequence>MKSLKNGIRFECQKSGECCRSRGIYVYVYLSLRDRRRIARRLDMPTREFTRQYTEKTDDAFHLKHADQDCLFLKRNRCSIHDARPMQCETWPFWVENLKGDIWNSEIAKNCEGVGKGRLYSADEIKKIAKKQDRHLY</sequence>
<dbReference type="AlphaFoldDB" id="A0A3B1CBU4"/>
<dbReference type="Pfam" id="PF03692">
    <property type="entry name" value="CxxCxxCC"/>
    <property type="match status" value="1"/>
</dbReference>
<protein>
    <recommendedName>
        <fullName evidence="2">YkgJ family cysteine cluster protein</fullName>
    </recommendedName>
</protein>
<reference evidence="1" key="1">
    <citation type="submission" date="2018-06" db="EMBL/GenBank/DDBJ databases">
        <authorList>
            <person name="Zhirakovskaya E."/>
        </authorList>
    </citation>
    <scope>NUCLEOTIDE SEQUENCE</scope>
</reference>
<dbReference type="EMBL" id="UOGE01000092">
    <property type="protein sequence ID" value="VAX24111.1"/>
    <property type="molecule type" value="Genomic_DNA"/>
</dbReference>
<organism evidence="1">
    <name type="scientific">hydrothermal vent metagenome</name>
    <dbReference type="NCBI Taxonomy" id="652676"/>
    <lineage>
        <taxon>unclassified sequences</taxon>
        <taxon>metagenomes</taxon>
        <taxon>ecological metagenomes</taxon>
    </lineage>
</organism>
<dbReference type="PANTHER" id="PTHR35866:SF1">
    <property type="entry name" value="YKGJ FAMILY CYSTEINE CLUSTER PROTEIN"/>
    <property type="match status" value="1"/>
</dbReference>
<gene>
    <name evidence="1" type="ORF">MNBD_NITROSPINAE02-2243</name>
</gene>
<evidence type="ECO:0000313" key="1">
    <source>
        <dbReference type="EMBL" id="VAX24111.1"/>
    </source>
</evidence>
<accession>A0A3B1CBU4</accession>